<dbReference type="PANTHER" id="PTHR43788">
    <property type="entry name" value="DNA2/NAM7 HELICASE FAMILY MEMBER"/>
    <property type="match status" value="1"/>
</dbReference>
<evidence type="ECO:0000313" key="9">
    <source>
        <dbReference type="EMBL" id="GAA4742207.1"/>
    </source>
</evidence>
<evidence type="ECO:0000313" key="10">
    <source>
        <dbReference type="Proteomes" id="UP001500121"/>
    </source>
</evidence>
<dbReference type="Proteomes" id="UP001500121">
    <property type="component" value="Unassembled WGS sequence"/>
</dbReference>
<evidence type="ECO:0000256" key="2">
    <source>
        <dbReference type="ARBA" id="ARBA00022741"/>
    </source>
</evidence>
<dbReference type="Pfam" id="PF13087">
    <property type="entry name" value="AAA_12"/>
    <property type="match status" value="1"/>
</dbReference>
<comment type="similarity">
    <text evidence="1">Belongs to the DNA2/NAM7 helicase family.</text>
</comment>
<dbReference type="PANTHER" id="PTHR43788:SF8">
    <property type="entry name" value="DNA-BINDING PROTEIN SMUBP-2"/>
    <property type="match status" value="1"/>
</dbReference>
<dbReference type="SUPFAM" id="SSF52540">
    <property type="entry name" value="P-loop containing nucleoside triphosphate hydrolases"/>
    <property type="match status" value="1"/>
</dbReference>
<dbReference type="RefSeq" id="WP_345480108.1">
    <property type="nucleotide sequence ID" value="NZ_BAABLP010000002.1"/>
</dbReference>
<keyword evidence="3" id="KW-0378">Hydrolase</keyword>
<evidence type="ECO:0000256" key="5">
    <source>
        <dbReference type="ARBA" id="ARBA00022840"/>
    </source>
</evidence>
<keyword evidence="2" id="KW-0547">Nucleotide-binding</keyword>
<dbReference type="InterPro" id="IPR047187">
    <property type="entry name" value="SF1_C_Upf1"/>
</dbReference>
<keyword evidence="5" id="KW-0067">ATP-binding</keyword>
<proteinExistence type="inferred from homology"/>
<gene>
    <name evidence="9" type="ORF">GCM10025783_11890</name>
</gene>
<name>A0ABP8YYK7_9MICO</name>
<dbReference type="InterPro" id="IPR050534">
    <property type="entry name" value="Coronavir_polyprotein_1ab"/>
</dbReference>
<dbReference type="EMBL" id="BAABLP010000002">
    <property type="protein sequence ID" value="GAA4742207.1"/>
    <property type="molecule type" value="Genomic_DNA"/>
</dbReference>
<dbReference type="Pfam" id="PF13195">
    <property type="entry name" value="DUF4011"/>
    <property type="match status" value="1"/>
</dbReference>
<organism evidence="9 10">
    <name type="scientific">Amnibacterium soli</name>
    <dbReference type="NCBI Taxonomy" id="1282736"/>
    <lineage>
        <taxon>Bacteria</taxon>
        <taxon>Bacillati</taxon>
        <taxon>Actinomycetota</taxon>
        <taxon>Actinomycetes</taxon>
        <taxon>Micrococcales</taxon>
        <taxon>Microbacteriaceae</taxon>
        <taxon>Amnibacterium</taxon>
    </lineage>
</organism>
<evidence type="ECO:0000256" key="1">
    <source>
        <dbReference type="ARBA" id="ARBA00007913"/>
    </source>
</evidence>
<dbReference type="CDD" id="cd18808">
    <property type="entry name" value="SF1_C_Upf1"/>
    <property type="match status" value="1"/>
</dbReference>
<feature type="domain" description="Restriction endonuclease type II-like" evidence="8">
    <location>
        <begin position="1632"/>
        <end position="1728"/>
    </location>
</feature>
<evidence type="ECO:0000256" key="3">
    <source>
        <dbReference type="ARBA" id="ARBA00022801"/>
    </source>
</evidence>
<evidence type="ECO:0000256" key="4">
    <source>
        <dbReference type="ARBA" id="ARBA00022806"/>
    </source>
</evidence>
<keyword evidence="10" id="KW-1185">Reference proteome</keyword>
<dbReference type="Gene3D" id="3.40.50.300">
    <property type="entry name" value="P-loop containing nucleotide triphosphate hydrolases"/>
    <property type="match status" value="3"/>
</dbReference>
<accession>A0ABP8YYK7</accession>
<dbReference type="Pfam" id="PF13086">
    <property type="entry name" value="AAA_11"/>
    <property type="match status" value="1"/>
</dbReference>
<dbReference type="InterPro" id="IPR049468">
    <property type="entry name" value="Restrct_endonuc-II-like_dom"/>
</dbReference>
<evidence type="ECO:0000259" key="8">
    <source>
        <dbReference type="Pfam" id="PF18741"/>
    </source>
</evidence>
<sequence>MGEVEIEIQHVPVVSFAGTHNGASVVQELSIRSANAVLEDVDVTVSLESLGQQMAETWAQRVPRVGPVATRWNDLKFRLDAAALFALDDQREADLRVRVVQGGVVLAEMKRDVQLLAANTWVWTDPPEESALTLAAFVTPNHPALRSVLDLTVDRLRSSGQNSGLSGYQDPGHVLPMVEALYESVRGIGLTYVDPPASWDLSDTRGRPLAQRIRTPGEVLGERVGTCIDTASLFAALLENIGLKPVLALVPGHAFVGLWTKEREEFAFPDPVMPLAAVINHVDEGNIALFETTTVCGGPDSAPFAVALEKGRQRISEKEALRANAASSRFVDVAQARWKRRVLPIPARVVLADGRVEVVEYKPQELSISLLQKALAEEGAGTRAGLRQMETPVRIRRWKDALLDLSFRNPLINYRSPAGSSLGLFLPPGSLGTIEDLLQTGHELSVGPSQFQAPDGRFATLDQRGQFDSNLNSELVNRLVAARQVFTTATPDTFLTRVRRIASLSKVGREDNGVNDLYLGLGMLHWQPEGRTEAVRSPLILIPVVLKPYNRSREFRLAIDETGTVTPNFSLAEKLSQDVGLKLPKLVEPDLDDAGVDIDRLIAYVREEITKAGLQHFRVDESAVLGFFDFSTYRLWRDLSDHWPAFLDSPLVKHLVETPNVEFEDPSKAADSIPEDLDDLASQLPIAVDGSQATAIARAMSGETFVLQGPPGTGKSQTITNLLARGLHQGKRILFIAEKPAALSVVKDRLESVGLTSFCLDLHDKGMRPAAVRQQLAEVMDLEVLADRDGFESAGRELARSLSPLQSYPRRLHARGAFGESVYSARSKLLSNRATRLLPVESAFVARGDATARRRVMESLLELADVGESAGIARTNPWSLATISGSDIDASLEQRVSHAVDAIASGLSSLFGSREGASYLAEVESLDEIVSARELIVASSFSIAVIDAAVQPDQRAARSAAMQELSMPEETSGPVPVAPTAIDAPVDELQEHASSARGSFFIGRKKRVAAVCREVEAFLPAGTALPPEALEDAIRSLAEAQRGARNTRSRWLAVQGAAIDAGANPLVPEDRAAALRSLRALDRAVAVLADDGTAARRRFRSLASAGHEVVNTASALAMGVAQLVESLAVTETSTRLWTGDERIGNRLATTSVLWQRDRTERGFTQLRRWAALHDSTAPLRAAGLLEAERSLLAGDLPYREADEAFERGLLEGVLRRQFDDERLDAFDGPVQDAAVRSFQRASQDLERAVPGVIAADIVDSRGFRSGVGVGAVGELRREINKVRRGKPIRRLLADHWDVIQRLTPCVLASPDSVARFLPADLGKFDLVVFDEASQIKVPHSIGALGRARSAIVVGDSKQMPPTSVAELSRAEDDDLAADDEPTIDEESILSESLQARIPDLLLSWHYRSEDESLIAFSNQLYYDGRLSTFPAASTAVADKGLSFVKVDGQFLGGAGARTNPAEAQAIVAEIVRRLHDPVLRRHSIGVVTFNKPQQLLILEMLQSLDDELVQEALERSTEEGILVRNLESVQGQERDVVLFSVAFSKNANGVLPTNFGPLNRVGGERRLNVAVTRARRQVVVFCSFEPHELQAERSASVGLRHLRSYLELARSGPEASGAVSARAPKPADRHRDEILDALRGAGLVCEPDVGLSDFKVDIAVMDPRDPNRRLLALLLDGEQWSKRSTSGDRDSLPAQILVAKMGWPAVDRIWLPTWLRDRANEVERIRDRVAELSAAALPGAQPAVEAVNIAAPRPPVVQREQYSAAPAPALNQALDWSHIPTWSAWPLQVVGQAFILDQLRDPSALRHLQDLAEFLVSVEGPLSPARFGRLVGQAHGMQRVPTKRVQEIAALPIPRLHRDHEGFLFPADAPPAEFARWLRSEPGTGRAVEDISLAELGNAMSDVARAGLGMSADDLVRLTAQGFGIGRVTVGIRARLDTAMQQAIKAGKLAHRGDHVVAPEVLA</sequence>
<protein>
    <submittedName>
        <fullName evidence="9">DUF3320 domain-containing protein</fullName>
    </submittedName>
</protein>
<evidence type="ECO:0000259" key="7">
    <source>
        <dbReference type="Pfam" id="PF13087"/>
    </source>
</evidence>
<comment type="caution">
    <text evidence="9">The sequence shown here is derived from an EMBL/GenBank/DDBJ whole genome shotgun (WGS) entry which is preliminary data.</text>
</comment>
<dbReference type="Pfam" id="PF18741">
    <property type="entry name" value="MTES_1575"/>
    <property type="match status" value="1"/>
</dbReference>
<reference evidence="10" key="1">
    <citation type="journal article" date="2019" name="Int. J. Syst. Evol. Microbiol.">
        <title>The Global Catalogue of Microorganisms (GCM) 10K type strain sequencing project: providing services to taxonomists for standard genome sequencing and annotation.</title>
        <authorList>
            <consortium name="The Broad Institute Genomics Platform"/>
            <consortium name="The Broad Institute Genome Sequencing Center for Infectious Disease"/>
            <person name="Wu L."/>
            <person name="Ma J."/>
        </authorList>
    </citation>
    <scope>NUCLEOTIDE SEQUENCE [LARGE SCALE GENOMIC DNA]</scope>
    <source>
        <strain evidence="10">JCM 19015</strain>
    </source>
</reference>
<dbReference type="InterPro" id="IPR027417">
    <property type="entry name" value="P-loop_NTPase"/>
</dbReference>
<dbReference type="InterPro" id="IPR025103">
    <property type="entry name" value="DUF4011"/>
</dbReference>
<dbReference type="InterPro" id="IPR041677">
    <property type="entry name" value="DNA2/NAM7_AAA_11"/>
</dbReference>
<dbReference type="InterPro" id="IPR041679">
    <property type="entry name" value="DNA2/NAM7-like_C"/>
</dbReference>
<keyword evidence="4" id="KW-0347">Helicase</keyword>
<feature type="domain" description="DNA2/NAM7 helicase-like C-terminal" evidence="7">
    <location>
        <begin position="1387"/>
        <end position="1583"/>
    </location>
</feature>
<evidence type="ECO:0000259" key="6">
    <source>
        <dbReference type="Pfam" id="PF13086"/>
    </source>
</evidence>
<feature type="domain" description="DNA2/NAM7 helicase helicase" evidence="6">
    <location>
        <begin position="689"/>
        <end position="752"/>
    </location>
</feature>